<dbReference type="EMBL" id="PDHS01000317">
    <property type="protein sequence ID" value="MQM31410.1"/>
    <property type="molecule type" value="Genomic_DNA"/>
</dbReference>
<dbReference type="Gene3D" id="3.20.20.120">
    <property type="entry name" value="Enolase-like C-terminal domain"/>
    <property type="match status" value="1"/>
</dbReference>
<dbReference type="PANTHER" id="PTHR48073">
    <property type="entry name" value="O-SUCCINYLBENZOATE SYNTHASE-RELATED"/>
    <property type="match status" value="1"/>
</dbReference>
<proteinExistence type="predicted"/>
<evidence type="ECO:0000256" key="1">
    <source>
        <dbReference type="ARBA" id="ARBA00022723"/>
    </source>
</evidence>
<dbReference type="InterPro" id="IPR036849">
    <property type="entry name" value="Enolase-like_C_sf"/>
</dbReference>
<dbReference type="Proteomes" id="UP000342300">
    <property type="component" value="Unassembled WGS sequence"/>
</dbReference>
<comment type="caution">
    <text evidence="4">The sequence shown here is derived from an EMBL/GenBank/DDBJ whole genome shotgun (WGS) entry which is preliminary data.</text>
</comment>
<evidence type="ECO:0000256" key="2">
    <source>
        <dbReference type="SAM" id="MobiDB-lite"/>
    </source>
</evidence>
<dbReference type="Pfam" id="PF13378">
    <property type="entry name" value="MR_MLE_C"/>
    <property type="match status" value="1"/>
</dbReference>
<organism evidence="4 5">
    <name type="scientific">Candidatus Accumulibacter phosphatis</name>
    <dbReference type="NCBI Taxonomy" id="327160"/>
    <lineage>
        <taxon>Bacteria</taxon>
        <taxon>Pseudomonadati</taxon>
        <taxon>Pseudomonadota</taxon>
        <taxon>Betaproteobacteria</taxon>
        <taxon>Candidatus Accumulibacter</taxon>
    </lineage>
</organism>
<evidence type="ECO:0000259" key="3">
    <source>
        <dbReference type="Pfam" id="PF13378"/>
    </source>
</evidence>
<reference evidence="4 5" key="1">
    <citation type="submission" date="2017-09" db="EMBL/GenBank/DDBJ databases">
        <title>Metagenomic Analysis Reveals Denitrifying Candidatus Accumulibacter and Flanking Population as a Source of N2O.</title>
        <authorList>
            <person name="Gao H."/>
            <person name="Mao Y."/>
            <person name="Zhao X."/>
            <person name="Liu W.-T."/>
            <person name="Zhang T."/>
            <person name="Wells G."/>
        </authorList>
    </citation>
    <scope>NUCLEOTIDE SEQUENCE [LARGE SCALE GENOMIC DNA]</scope>
    <source>
        <strain evidence="4">CANDO_2_IC</strain>
    </source>
</reference>
<evidence type="ECO:0000313" key="4">
    <source>
        <dbReference type="EMBL" id="MQM31410.1"/>
    </source>
</evidence>
<accession>A0A6A7RW97</accession>
<feature type="domain" description="Enolase C-terminal" evidence="3">
    <location>
        <begin position="26"/>
        <end position="120"/>
    </location>
</feature>
<sequence length="137" mass="14034">MQRGFPGTQAQGRRGLDRPRNQAPAAVRRLVIKPTRCGGLLPAFLLAQRALAAGLDCVVTSSVESACGVTAAAHLAAAIGNQLAHGLATSQWLAADTGAPPLIVDGRLLLPLATGLGFKPGKASPSRRSRAGRPLAE</sequence>
<keyword evidence="1" id="KW-0479">Metal-binding</keyword>
<gene>
    <name evidence="4" type="ORF">CRU78_13165</name>
</gene>
<dbReference type="SUPFAM" id="SSF51604">
    <property type="entry name" value="Enolase C-terminal domain-like"/>
    <property type="match status" value="1"/>
</dbReference>
<dbReference type="PANTHER" id="PTHR48073:SF6">
    <property type="entry name" value="PROTEIN PHYLLO, CHLOROPLASTIC-LIKE"/>
    <property type="match status" value="1"/>
</dbReference>
<name>A0A6A7RW97_9PROT</name>
<protein>
    <recommendedName>
        <fullName evidence="3">Enolase C-terminal domain-containing protein</fullName>
    </recommendedName>
</protein>
<dbReference type="GO" id="GO:0046872">
    <property type="term" value="F:metal ion binding"/>
    <property type="evidence" value="ECO:0007669"/>
    <property type="project" value="UniProtKB-KW"/>
</dbReference>
<feature type="region of interest" description="Disordered" evidence="2">
    <location>
        <begin position="1"/>
        <end position="22"/>
    </location>
</feature>
<dbReference type="InterPro" id="IPR029065">
    <property type="entry name" value="Enolase_C-like"/>
</dbReference>
<dbReference type="AlphaFoldDB" id="A0A6A7RW97"/>
<evidence type="ECO:0000313" key="5">
    <source>
        <dbReference type="Proteomes" id="UP000342300"/>
    </source>
</evidence>